<evidence type="ECO:0000313" key="3">
    <source>
        <dbReference type="Proteomes" id="UP000015100"/>
    </source>
</evidence>
<dbReference type="HOGENOM" id="CLU_023751_2_1_1"/>
<dbReference type="AlphaFoldDB" id="S8BWL5"/>
<dbReference type="Gene3D" id="3.40.50.1820">
    <property type="entry name" value="alpha/beta hydrolase"/>
    <property type="match status" value="1"/>
</dbReference>
<evidence type="ECO:0000256" key="1">
    <source>
        <dbReference type="SAM" id="SignalP"/>
    </source>
</evidence>
<dbReference type="Proteomes" id="UP000015100">
    <property type="component" value="Unassembled WGS sequence"/>
</dbReference>
<dbReference type="STRING" id="1284197.S8BWL5"/>
<gene>
    <name evidence="2" type="ORF">H072_6470</name>
</gene>
<reference evidence="2 3" key="1">
    <citation type="journal article" date="2013" name="PLoS Genet.">
        <title>Genomic mechanisms accounting for the adaptation to parasitism in nematode-trapping fungi.</title>
        <authorList>
            <person name="Meerupati T."/>
            <person name="Andersson K.M."/>
            <person name="Friman E."/>
            <person name="Kumar D."/>
            <person name="Tunlid A."/>
            <person name="Ahren D."/>
        </authorList>
    </citation>
    <scope>NUCLEOTIDE SEQUENCE [LARGE SCALE GENOMIC DNA]</scope>
    <source>
        <strain evidence="2 3">CBS 200.50</strain>
    </source>
</reference>
<dbReference type="OrthoDB" id="2019572at2759"/>
<feature type="chain" id="PRO_5004561650" evidence="1">
    <location>
        <begin position="20"/>
        <end position="416"/>
    </location>
</feature>
<name>S8BWL5_DACHA</name>
<accession>S8BWL5</accession>
<evidence type="ECO:0000313" key="2">
    <source>
        <dbReference type="EMBL" id="EPS39722.1"/>
    </source>
</evidence>
<comment type="caution">
    <text evidence="2">The sequence shown here is derived from an EMBL/GenBank/DDBJ whole genome shotgun (WGS) entry which is preliminary data.</text>
</comment>
<dbReference type="PANTHER" id="PTHR35560">
    <property type="entry name" value="BLL0132 PROTEIN"/>
    <property type="match status" value="1"/>
</dbReference>
<feature type="signal peptide" evidence="1">
    <location>
        <begin position="1"/>
        <end position="19"/>
    </location>
</feature>
<dbReference type="PANTHER" id="PTHR35560:SF3">
    <property type="entry name" value="PEPTIDASE S9 PROLYL OLIGOPEPTIDASE CATALYTIC DOMAIN-CONTAINING PROTEIN"/>
    <property type="match status" value="1"/>
</dbReference>
<keyword evidence="1" id="KW-0732">Signal</keyword>
<proteinExistence type="predicted"/>
<organism evidence="2 3">
    <name type="scientific">Dactylellina haptotyla (strain CBS 200.50)</name>
    <name type="common">Nematode-trapping fungus</name>
    <name type="synonym">Monacrosporium haptotylum</name>
    <dbReference type="NCBI Taxonomy" id="1284197"/>
    <lineage>
        <taxon>Eukaryota</taxon>
        <taxon>Fungi</taxon>
        <taxon>Dikarya</taxon>
        <taxon>Ascomycota</taxon>
        <taxon>Pezizomycotina</taxon>
        <taxon>Orbiliomycetes</taxon>
        <taxon>Orbiliales</taxon>
        <taxon>Orbiliaceae</taxon>
        <taxon>Dactylellina</taxon>
    </lineage>
</organism>
<protein>
    <submittedName>
        <fullName evidence="2">Uncharacterized protein</fullName>
    </submittedName>
</protein>
<keyword evidence="3" id="KW-1185">Reference proteome</keyword>
<sequence>MRFVVGLIYFSSFLRFAIGISDPLLPNLTGRQVLSVAGPRRITLRDAFTETKNYPNNEGEDHSKIVPPTGAIFTSIPVSPLQKERIPFFQSISPAPEYVTHAFIVLHGRLRNGKHYWMITNSTIRSARKDGYPGSQINATILAPQFFSAKYNKGQYRRNDLAWADTNAWQAAERAIHPRGTHIDSIDVLDAIVSMFENKAVYPSMKNITIIGHGGGGQLIQRYAALGKAIAGDSHIRYIHGDPSTCVYFTDDRLIPENSAPSKQNCHLFDTWRYGFKGFPAEKNTPTLREDAFYKYITRDVISLIGREDTGEEGDQTCMAKMQGGTKRRDRNLTWWKYINLLAGTSANLDGFPGQFALKRNWRHISNGSINLKLGVVEGVGHDAKDIFSSDTGRSALFSDGVIDVGWRPLGNAGKL</sequence>
<dbReference type="eggNOG" id="ENOG502R6GE">
    <property type="taxonomic scope" value="Eukaryota"/>
</dbReference>
<dbReference type="EMBL" id="AQGS01000454">
    <property type="protein sequence ID" value="EPS39722.1"/>
    <property type="molecule type" value="Genomic_DNA"/>
</dbReference>
<dbReference type="InterPro" id="IPR029058">
    <property type="entry name" value="AB_hydrolase_fold"/>
</dbReference>
<dbReference type="OMA" id="DRNLAWW"/>
<reference evidence="3" key="2">
    <citation type="submission" date="2013-04" db="EMBL/GenBank/DDBJ databases">
        <title>Genomic mechanisms accounting for the adaptation to parasitism in nematode-trapping fungi.</title>
        <authorList>
            <person name="Ahren D.G."/>
        </authorList>
    </citation>
    <scope>NUCLEOTIDE SEQUENCE [LARGE SCALE GENOMIC DNA]</scope>
    <source>
        <strain evidence="3">CBS 200.50</strain>
    </source>
</reference>